<evidence type="ECO:0000313" key="1">
    <source>
        <dbReference type="EMBL" id="GEN28094.1"/>
    </source>
</evidence>
<evidence type="ECO:0000313" key="2">
    <source>
        <dbReference type="Proteomes" id="UP000321303"/>
    </source>
</evidence>
<dbReference type="AlphaFoldDB" id="A0A511UNA5"/>
<dbReference type="Proteomes" id="UP000321303">
    <property type="component" value="Unassembled WGS sequence"/>
</dbReference>
<protein>
    <submittedName>
        <fullName evidence="1">Uncharacterized protein</fullName>
    </submittedName>
</protein>
<comment type="caution">
    <text evidence="1">The sequence shown here is derived from an EMBL/GenBank/DDBJ whole genome shotgun (WGS) entry which is preliminary data.</text>
</comment>
<gene>
    <name evidence="1" type="ORF">HVA01_17400</name>
</gene>
<proteinExistence type="predicted"/>
<name>A0A511UNA5_9GAMM</name>
<reference evidence="1 2" key="1">
    <citation type="submission" date="2019-07" db="EMBL/GenBank/DDBJ databases">
        <title>Whole genome shotgun sequence of Halomonas variabilis NBRC 102410.</title>
        <authorList>
            <person name="Hosoyama A."/>
            <person name="Uohara A."/>
            <person name="Ohji S."/>
            <person name="Ichikawa N."/>
        </authorList>
    </citation>
    <scope>NUCLEOTIDE SEQUENCE [LARGE SCALE GENOMIC DNA]</scope>
    <source>
        <strain evidence="1 2">NBRC 102410</strain>
    </source>
</reference>
<dbReference type="EMBL" id="BJXV01000009">
    <property type="protein sequence ID" value="GEN28094.1"/>
    <property type="molecule type" value="Genomic_DNA"/>
</dbReference>
<accession>A0A511UNA5</accession>
<organism evidence="1 2">
    <name type="scientific">Halovibrio variabilis</name>
    <dbReference type="NCBI Taxonomy" id="31910"/>
    <lineage>
        <taxon>Bacteria</taxon>
        <taxon>Pseudomonadati</taxon>
        <taxon>Pseudomonadota</taxon>
        <taxon>Gammaproteobacteria</taxon>
        <taxon>Oceanospirillales</taxon>
        <taxon>Halomonadaceae</taxon>
        <taxon>Halovibrio</taxon>
    </lineage>
</organism>
<keyword evidence="2" id="KW-1185">Reference proteome</keyword>
<sequence>MMYRALTNAIATGFVGYGYSWRFSDARSVLAATSDRVRLGGHLVKRTNQRCHTMTES</sequence>